<evidence type="ECO:0000256" key="1">
    <source>
        <dbReference type="SAM" id="MobiDB-lite"/>
    </source>
</evidence>
<proteinExistence type="predicted"/>
<dbReference type="AlphaFoldDB" id="A0A561WV77"/>
<gene>
    <name evidence="2" type="ORF">FHX75_11889</name>
</gene>
<protein>
    <submittedName>
        <fullName evidence="2">Uncharacterized protein</fullName>
    </submittedName>
</protein>
<organism evidence="2 3">
    <name type="scientific">Micromonospora palomenae</name>
    <dbReference type="NCBI Taxonomy" id="1461247"/>
    <lineage>
        <taxon>Bacteria</taxon>
        <taxon>Bacillati</taxon>
        <taxon>Actinomycetota</taxon>
        <taxon>Actinomycetes</taxon>
        <taxon>Micromonosporales</taxon>
        <taxon>Micromonosporaceae</taxon>
        <taxon>Micromonospora</taxon>
    </lineage>
</organism>
<dbReference type="RefSeq" id="WP_154936788.1">
    <property type="nucleotide sequence ID" value="NZ_VIXA01000001.1"/>
</dbReference>
<feature type="region of interest" description="Disordered" evidence="1">
    <location>
        <begin position="1"/>
        <end position="86"/>
    </location>
</feature>
<reference evidence="2 3" key="1">
    <citation type="submission" date="2019-06" db="EMBL/GenBank/DDBJ databases">
        <title>Sequencing the genomes of 1000 actinobacteria strains.</title>
        <authorList>
            <person name="Klenk H.-P."/>
        </authorList>
    </citation>
    <scope>NUCLEOTIDE SEQUENCE [LARGE SCALE GENOMIC DNA]</scope>
    <source>
        <strain evidence="2 3">DSM 102131</strain>
    </source>
</reference>
<comment type="caution">
    <text evidence="2">The sequence shown here is derived from an EMBL/GenBank/DDBJ whole genome shotgun (WGS) entry which is preliminary data.</text>
</comment>
<dbReference type="Proteomes" id="UP000319927">
    <property type="component" value="Unassembled WGS sequence"/>
</dbReference>
<evidence type="ECO:0000313" key="3">
    <source>
        <dbReference type="Proteomes" id="UP000319927"/>
    </source>
</evidence>
<keyword evidence="3" id="KW-1185">Reference proteome</keyword>
<evidence type="ECO:0000313" key="2">
    <source>
        <dbReference type="EMBL" id="TWG27741.1"/>
    </source>
</evidence>
<dbReference type="OrthoDB" id="3385629at2"/>
<name>A0A561WV77_9ACTN</name>
<sequence length="86" mass="9097">MTDGPFDVPPEADAVEQRQPLLDEGQPDEPPEPQPLDATEADLAEQGASVPGEHALPSTSLPEDATAADALEQRQVVGPGDEDRRD</sequence>
<accession>A0A561WV77</accession>
<dbReference type="EMBL" id="VIXA01000001">
    <property type="protein sequence ID" value="TWG27741.1"/>
    <property type="molecule type" value="Genomic_DNA"/>
</dbReference>